<dbReference type="InterPro" id="IPR036390">
    <property type="entry name" value="WH_DNA-bd_sf"/>
</dbReference>
<evidence type="ECO:0000256" key="5">
    <source>
        <dbReference type="ARBA" id="ARBA00023125"/>
    </source>
</evidence>
<comment type="cofactor">
    <cofactor evidence="7">
        <name>Zn(2+)</name>
        <dbReference type="ChEBI" id="CHEBI:29105"/>
    </cofactor>
    <text evidence="7">Binds 1 zinc ion per subunit.</text>
</comment>
<dbReference type="Pfam" id="PF01475">
    <property type="entry name" value="FUR"/>
    <property type="match status" value="1"/>
</dbReference>
<dbReference type="InterPro" id="IPR002481">
    <property type="entry name" value="FUR"/>
</dbReference>
<keyword evidence="5" id="KW-0238">DNA-binding</keyword>
<dbReference type="CDD" id="cd07153">
    <property type="entry name" value="Fur_like"/>
    <property type="match status" value="1"/>
</dbReference>
<keyword evidence="7" id="KW-0479">Metal-binding</keyword>
<evidence type="ECO:0000313" key="9">
    <source>
        <dbReference type="EMBL" id="NME28311.1"/>
    </source>
</evidence>
<dbReference type="RefSeq" id="WP_059075409.1">
    <property type="nucleotide sequence ID" value="NZ_CP011940.1"/>
</dbReference>
<dbReference type="GO" id="GO:1900376">
    <property type="term" value="P:regulation of secondary metabolite biosynthetic process"/>
    <property type="evidence" value="ECO:0007669"/>
    <property type="project" value="TreeGrafter"/>
</dbReference>
<dbReference type="EMBL" id="JABAFG010000009">
    <property type="protein sequence ID" value="NME28311.1"/>
    <property type="molecule type" value="Genomic_DNA"/>
</dbReference>
<feature type="binding site" evidence="7">
    <location>
        <position position="93"/>
    </location>
    <ligand>
        <name>Zn(2+)</name>
        <dbReference type="ChEBI" id="CHEBI:29105"/>
    </ligand>
</feature>
<evidence type="ECO:0000313" key="8">
    <source>
        <dbReference type="EMBL" id="MFG6273430.1"/>
    </source>
</evidence>
<dbReference type="InterPro" id="IPR043135">
    <property type="entry name" value="Fur_C"/>
</dbReference>
<accession>A0A848BPQ3</accession>
<evidence type="ECO:0000313" key="11">
    <source>
        <dbReference type="Proteomes" id="UP001605989"/>
    </source>
</evidence>
<dbReference type="KEGG" id="mhw:ACT01_06315"/>
<dbReference type="AlphaFoldDB" id="A0A848BPQ3"/>
<dbReference type="OrthoDB" id="8659436at2"/>
<feature type="binding site" evidence="7">
    <location>
        <position position="90"/>
    </location>
    <ligand>
        <name>Zn(2+)</name>
        <dbReference type="ChEBI" id="CHEBI:29105"/>
    </ligand>
</feature>
<dbReference type="GO" id="GO:0003700">
    <property type="term" value="F:DNA-binding transcription factor activity"/>
    <property type="evidence" value="ECO:0007669"/>
    <property type="project" value="InterPro"/>
</dbReference>
<protein>
    <submittedName>
        <fullName evidence="8">Fur family transcriptional regulator</fullName>
    </submittedName>
    <submittedName>
        <fullName evidence="9">Transcriptional repressor</fullName>
    </submittedName>
</protein>
<comment type="caution">
    <text evidence="9">The sequence shown here is derived from an EMBL/GenBank/DDBJ whole genome shotgun (WGS) entry which is preliminary data.</text>
</comment>
<keyword evidence="6" id="KW-0804">Transcription</keyword>
<keyword evidence="3 7" id="KW-0862">Zinc</keyword>
<dbReference type="GO" id="GO:0000976">
    <property type="term" value="F:transcription cis-regulatory region binding"/>
    <property type="evidence" value="ECO:0007669"/>
    <property type="project" value="TreeGrafter"/>
</dbReference>
<organism evidence="9 10">
    <name type="scientific">Megasphaera hexanoica</name>
    <dbReference type="NCBI Taxonomy" id="1675036"/>
    <lineage>
        <taxon>Bacteria</taxon>
        <taxon>Bacillati</taxon>
        <taxon>Bacillota</taxon>
        <taxon>Negativicutes</taxon>
        <taxon>Veillonellales</taxon>
        <taxon>Veillonellaceae</taxon>
        <taxon>Megasphaera</taxon>
    </lineage>
</organism>
<comment type="similarity">
    <text evidence="1">Belongs to the Fur family.</text>
</comment>
<evidence type="ECO:0000256" key="2">
    <source>
        <dbReference type="ARBA" id="ARBA00022491"/>
    </source>
</evidence>
<dbReference type="InterPro" id="IPR036388">
    <property type="entry name" value="WH-like_DNA-bd_sf"/>
</dbReference>
<keyword evidence="4" id="KW-0805">Transcription regulation</keyword>
<dbReference type="GO" id="GO:0008270">
    <property type="term" value="F:zinc ion binding"/>
    <property type="evidence" value="ECO:0007669"/>
    <property type="project" value="TreeGrafter"/>
</dbReference>
<proteinExistence type="inferred from homology"/>
<feature type="binding site" evidence="7">
    <location>
        <position position="129"/>
    </location>
    <ligand>
        <name>Zn(2+)</name>
        <dbReference type="ChEBI" id="CHEBI:29105"/>
    </ligand>
</feature>
<dbReference type="Proteomes" id="UP000591071">
    <property type="component" value="Unassembled WGS sequence"/>
</dbReference>
<dbReference type="Gene3D" id="3.30.1490.190">
    <property type="match status" value="1"/>
</dbReference>
<name>A0A848BPQ3_9FIRM</name>
<evidence type="ECO:0000256" key="1">
    <source>
        <dbReference type="ARBA" id="ARBA00007957"/>
    </source>
</evidence>
<dbReference type="SUPFAM" id="SSF46785">
    <property type="entry name" value="Winged helix' DNA-binding domain"/>
    <property type="match status" value="1"/>
</dbReference>
<dbReference type="PANTHER" id="PTHR33202">
    <property type="entry name" value="ZINC UPTAKE REGULATION PROTEIN"/>
    <property type="match status" value="1"/>
</dbReference>
<evidence type="ECO:0000256" key="3">
    <source>
        <dbReference type="ARBA" id="ARBA00022833"/>
    </source>
</evidence>
<feature type="binding site" evidence="7">
    <location>
        <position position="132"/>
    </location>
    <ligand>
        <name>Zn(2+)</name>
        <dbReference type="ChEBI" id="CHEBI:29105"/>
    </ligand>
</feature>
<evidence type="ECO:0000256" key="7">
    <source>
        <dbReference type="PIRSR" id="PIRSR602481-1"/>
    </source>
</evidence>
<dbReference type="EMBL" id="JBIEKR010000007">
    <property type="protein sequence ID" value="MFG6273430.1"/>
    <property type="molecule type" value="Genomic_DNA"/>
</dbReference>
<evidence type="ECO:0000256" key="4">
    <source>
        <dbReference type="ARBA" id="ARBA00023015"/>
    </source>
</evidence>
<sequence>MDIAAVLRENGYKVTPQRLAVYEVVNNNTTHPNAEAIYKELQPKYPFMSLATVYKTMEIFAKIGVVQVLQCEEDAHRYDFNTKPHAHIRCTRCNRVMDVDVERDKLADLAQTQTGYRVDSVNVSFTGICAECQNEETGCQNEKEN</sequence>
<evidence type="ECO:0000313" key="10">
    <source>
        <dbReference type="Proteomes" id="UP000591071"/>
    </source>
</evidence>
<keyword evidence="11" id="KW-1185">Reference proteome</keyword>
<dbReference type="Gene3D" id="1.10.10.10">
    <property type="entry name" value="Winged helix-like DNA-binding domain superfamily/Winged helix DNA-binding domain"/>
    <property type="match status" value="1"/>
</dbReference>
<reference evidence="8 11" key="2">
    <citation type="submission" date="2024-10" db="EMBL/GenBank/DDBJ databases">
        <authorList>
            <person name="Sang B.-I."/>
            <person name="Prabhaharan D."/>
        </authorList>
    </citation>
    <scope>NUCLEOTIDE SEQUENCE [LARGE SCALE GENOMIC DNA]</scope>
    <source>
        <strain evidence="8 11">MH</strain>
    </source>
</reference>
<dbReference type="PANTHER" id="PTHR33202:SF8">
    <property type="entry name" value="PEROXIDE-RESPONSIVE REPRESSOR PERR"/>
    <property type="match status" value="1"/>
</dbReference>
<keyword evidence="2" id="KW-0678">Repressor</keyword>
<dbReference type="GO" id="GO:0045892">
    <property type="term" value="P:negative regulation of DNA-templated transcription"/>
    <property type="evidence" value="ECO:0007669"/>
    <property type="project" value="TreeGrafter"/>
</dbReference>
<evidence type="ECO:0000256" key="6">
    <source>
        <dbReference type="ARBA" id="ARBA00023163"/>
    </source>
</evidence>
<gene>
    <name evidence="8" type="ORF">ACGTZG_09540</name>
    <name evidence="9" type="ORF">HF872_06705</name>
</gene>
<reference evidence="9 10" key="1">
    <citation type="submission" date="2020-04" db="EMBL/GenBank/DDBJ databases">
        <authorList>
            <person name="Hitch T.C.A."/>
            <person name="Wylensek D."/>
            <person name="Clavel T."/>
        </authorList>
    </citation>
    <scope>NUCLEOTIDE SEQUENCE [LARGE SCALE GENOMIC DNA]</scope>
    <source>
        <strain evidence="9 10">Oil-RF-744-FAT-WT-6-1</strain>
    </source>
</reference>
<dbReference type="Proteomes" id="UP001605989">
    <property type="component" value="Unassembled WGS sequence"/>
</dbReference>